<evidence type="ECO:0000313" key="3">
    <source>
        <dbReference type="Proteomes" id="UP000070558"/>
    </source>
</evidence>
<accession>A0A133NPY1</accession>
<name>A0A133NPY1_GARVA</name>
<reference evidence="2 3" key="1">
    <citation type="submission" date="2016-01" db="EMBL/GenBank/DDBJ databases">
        <authorList>
            <person name="Oliw E.H."/>
        </authorList>
    </citation>
    <scope>NUCLEOTIDE SEQUENCE [LARGE SCALE GENOMIC DNA]</scope>
    <source>
        <strain evidence="2 3">GED7760B</strain>
    </source>
</reference>
<organism evidence="2 3">
    <name type="scientific">Gardnerella vaginalis</name>
    <dbReference type="NCBI Taxonomy" id="2702"/>
    <lineage>
        <taxon>Bacteria</taxon>
        <taxon>Bacillati</taxon>
        <taxon>Actinomycetota</taxon>
        <taxon>Actinomycetes</taxon>
        <taxon>Bifidobacteriales</taxon>
        <taxon>Bifidobacteriaceae</taxon>
        <taxon>Gardnerella</taxon>
    </lineage>
</organism>
<feature type="transmembrane region" description="Helical" evidence="1">
    <location>
        <begin position="34"/>
        <end position="52"/>
    </location>
</feature>
<gene>
    <name evidence="2" type="ORF">HMPREF3216_00534</name>
</gene>
<protein>
    <submittedName>
        <fullName evidence="2">Uncharacterized protein</fullName>
    </submittedName>
</protein>
<dbReference type="Proteomes" id="UP000070558">
    <property type="component" value="Unassembled WGS sequence"/>
</dbReference>
<dbReference type="PATRIC" id="fig|2702.99.peg.527"/>
<proteinExistence type="predicted"/>
<sequence>MATTPPVIANAVAQKVALSGTKILRLLTLRLRTLRLYLLFFFMINLLNALSAHKFTPKKMQAQIICINPLAYYTQTHKYNNSIRVNKYLCK</sequence>
<keyword evidence="1" id="KW-0812">Transmembrane</keyword>
<comment type="caution">
    <text evidence="2">The sequence shown here is derived from an EMBL/GenBank/DDBJ whole genome shotgun (WGS) entry which is preliminary data.</text>
</comment>
<evidence type="ECO:0000313" key="2">
    <source>
        <dbReference type="EMBL" id="KXA18370.1"/>
    </source>
</evidence>
<keyword evidence="1" id="KW-1133">Transmembrane helix</keyword>
<dbReference type="EMBL" id="LRQA01000032">
    <property type="protein sequence ID" value="KXA18370.1"/>
    <property type="molecule type" value="Genomic_DNA"/>
</dbReference>
<keyword evidence="1" id="KW-0472">Membrane</keyword>
<evidence type="ECO:0000256" key="1">
    <source>
        <dbReference type="SAM" id="Phobius"/>
    </source>
</evidence>
<dbReference type="AlphaFoldDB" id="A0A133NPY1"/>